<organism evidence="1 2">
    <name type="scientific">Candidatus Iainarchaeum sp</name>
    <dbReference type="NCBI Taxonomy" id="3101447"/>
    <lineage>
        <taxon>Archaea</taxon>
        <taxon>Candidatus Iainarchaeota</taxon>
        <taxon>Candidatus Iainarchaeia</taxon>
        <taxon>Candidatus Iainarchaeales</taxon>
        <taxon>Candidatus Iainarchaeaceae</taxon>
        <taxon>Candidatus Iainarchaeum</taxon>
    </lineage>
</organism>
<name>A0A7J4J383_9ARCH</name>
<sequence length="198" mass="22383">MAERQPARGLVAERALQGRGFYSNTLLFTVRACAKRPQKGGYFTSTAIADALEAAGIHDGMKTGHIEYRVHHGSCANVVIEEMIRPFSELEMLLDRKNFLPHDEAVRKIALKDFEAAQQRLNEVAMGGIEKICFKELVKNLPGIPLKKIRIKTMLTAPPERTAGLERRLGRKVHPNFTLSAQQMKSSFQKRRPPRHLR</sequence>
<dbReference type="EMBL" id="DUGC01000054">
    <property type="protein sequence ID" value="HIH09696.1"/>
    <property type="molecule type" value="Genomic_DNA"/>
</dbReference>
<protein>
    <submittedName>
        <fullName evidence="1">Uncharacterized protein</fullName>
    </submittedName>
</protein>
<reference evidence="2" key="1">
    <citation type="journal article" date="2020" name="bioRxiv">
        <title>A rank-normalized archaeal taxonomy based on genome phylogeny resolves widespread incomplete and uneven classifications.</title>
        <authorList>
            <person name="Rinke C."/>
            <person name="Chuvochina M."/>
            <person name="Mussig A.J."/>
            <person name="Chaumeil P.-A."/>
            <person name="Waite D.W."/>
            <person name="Whitman W.B."/>
            <person name="Parks D.H."/>
            <person name="Hugenholtz P."/>
        </authorList>
    </citation>
    <scope>NUCLEOTIDE SEQUENCE [LARGE SCALE GENOMIC DNA]</scope>
</reference>
<evidence type="ECO:0000313" key="2">
    <source>
        <dbReference type="Proteomes" id="UP000565078"/>
    </source>
</evidence>
<dbReference type="Proteomes" id="UP000565078">
    <property type="component" value="Unassembled WGS sequence"/>
</dbReference>
<proteinExistence type="predicted"/>
<comment type="caution">
    <text evidence="1">The sequence shown here is derived from an EMBL/GenBank/DDBJ whole genome shotgun (WGS) entry which is preliminary data.</text>
</comment>
<accession>A0A7J4J383</accession>
<dbReference type="AlphaFoldDB" id="A0A7J4J383"/>
<evidence type="ECO:0000313" key="1">
    <source>
        <dbReference type="EMBL" id="HIH09696.1"/>
    </source>
</evidence>
<gene>
    <name evidence="1" type="ORF">HA254_03410</name>
</gene>